<dbReference type="InterPro" id="IPR003029">
    <property type="entry name" value="S1_domain"/>
</dbReference>
<feature type="domain" description="S1 motif" evidence="9">
    <location>
        <begin position="619"/>
        <end position="700"/>
    </location>
</feature>
<dbReference type="SMART" id="SM00955">
    <property type="entry name" value="RNB"/>
    <property type="match status" value="1"/>
</dbReference>
<dbReference type="InterPro" id="IPR050180">
    <property type="entry name" value="RNR_Ribonuclease"/>
</dbReference>
<evidence type="ECO:0000256" key="3">
    <source>
        <dbReference type="ARBA" id="ARBA00022490"/>
    </source>
</evidence>
<dbReference type="PROSITE" id="PS01175">
    <property type="entry name" value="RIBONUCLEASE_II"/>
    <property type="match status" value="1"/>
</dbReference>
<dbReference type="InterPro" id="IPR013223">
    <property type="entry name" value="RNase_B_OB_dom"/>
</dbReference>
<dbReference type="InterPro" id="IPR004476">
    <property type="entry name" value="RNase_II/RNase_R"/>
</dbReference>
<dbReference type="InterPro" id="IPR022966">
    <property type="entry name" value="RNase_II/R_CS"/>
</dbReference>
<dbReference type="CDD" id="cd04471">
    <property type="entry name" value="S1_RNase_R"/>
    <property type="match status" value="1"/>
</dbReference>
<dbReference type="PANTHER" id="PTHR23355">
    <property type="entry name" value="RIBONUCLEASE"/>
    <property type="match status" value="1"/>
</dbReference>
<dbReference type="InterPro" id="IPR012340">
    <property type="entry name" value="NA-bd_OB-fold"/>
</dbReference>
<keyword evidence="6 8" id="KW-0269">Exonuclease</keyword>
<comment type="caution">
    <text evidence="10">The sequence shown here is derived from an EMBL/GenBank/DDBJ whole genome shotgun (WGS) entry which is preliminary data.</text>
</comment>
<evidence type="ECO:0000313" key="11">
    <source>
        <dbReference type="Proteomes" id="UP001484239"/>
    </source>
</evidence>
<name>A0ABU9E830_9BACT</name>
<evidence type="ECO:0000256" key="6">
    <source>
        <dbReference type="ARBA" id="ARBA00022839"/>
    </source>
</evidence>
<dbReference type="Pfam" id="PF17876">
    <property type="entry name" value="CSD2"/>
    <property type="match status" value="1"/>
</dbReference>
<organism evidence="10 11">
    <name type="scientific">Gaopeijia maritima</name>
    <dbReference type="NCBI Taxonomy" id="3119007"/>
    <lineage>
        <taxon>Bacteria</taxon>
        <taxon>Pseudomonadati</taxon>
        <taxon>Gemmatimonadota</taxon>
        <taxon>Longimicrobiia</taxon>
        <taxon>Gaopeijiales</taxon>
        <taxon>Gaopeijiaceae</taxon>
        <taxon>Gaopeijia</taxon>
    </lineage>
</organism>
<dbReference type="InterPro" id="IPR040476">
    <property type="entry name" value="CSD2"/>
</dbReference>
<evidence type="ECO:0000256" key="8">
    <source>
        <dbReference type="HAMAP-Rule" id="MF_01895"/>
    </source>
</evidence>
<evidence type="ECO:0000256" key="7">
    <source>
        <dbReference type="ARBA" id="ARBA00022884"/>
    </source>
</evidence>
<evidence type="ECO:0000256" key="4">
    <source>
        <dbReference type="ARBA" id="ARBA00022722"/>
    </source>
</evidence>
<dbReference type="InterPro" id="IPR001900">
    <property type="entry name" value="RNase_II/R"/>
</dbReference>
<proteinExistence type="inferred from homology"/>
<sequence length="709" mass="79733">MSRSRIVEESRILEVLRASRHGPMKPKQMARALELPPTDYKPFRAQLREMETRGAVYRVKGGRYASPDRISLITGRVSTIRSGDAFIRPDEADEQDVFVRQGELATAMDGDKVVVRIEGRPKGRNPTGRVIKVLERAHPTVVGTYHRSRKIGYVVPLDPKMGPDIMIPWGDEGEAREGDVVIVGIVAYGARRHGPTGEVERVLGPMSDPGVDVLSVLFGHGLSLEFDRAVETAAAAFAERPVEVTDDREDWRDRLVFTIDPADAKDHDDALSIRRLDGDRFEVGIHIADVSYYVPKGGPVDLEALDRGTSVYLVDRVVPMLPHSLSSGACSLRPDEDRYAFSVVATLDARGEVLERRFARTVVRSRHKLAYETVAEVLAGDAAIDEETDTAIRDLDRVARALRARREARGSIDFDMPEARVVLGDDGAPVDIQRVERLDSHRLVEDYMLLANELVAKAGTAKKMPVLYRVHEPPTVERIEKLREFLATLGHTLPRRSLRPRDLATVLERVKGRPEEALVSTVVLRSMQRARYAPENLGHFGLALEHYAHFTSPIRRYPDLVTHRALVRVLLERKDPPAGWTEELSEVADRCSWREQAATQAERDSVELKKIEFMERHLGEEFEGSVAGVTSFGFFVLLDRFFVEGLVHVNALDDDYYEFREGEYALVGSRRGRRFRLGDRVRVQVARVDKEERHVDFLLIEASARGAGV</sequence>
<evidence type="ECO:0000256" key="5">
    <source>
        <dbReference type="ARBA" id="ARBA00022801"/>
    </source>
</evidence>
<accession>A0ABU9E830</accession>
<dbReference type="HAMAP" id="MF_01895">
    <property type="entry name" value="RNase_R"/>
    <property type="match status" value="1"/>
</dbReference>
<dbReference type="NCBIfam" id="TIGR02063">
    <property type="entry name" value="RNase_R"/>
    <property type="match status" value="1"/>
</dbReference>
<dbReference type="Pfam" id="PF00575">
    <property type="entry name" value="S1"/>
    <property type="match status" value="1"/>
</dbReference>
<evidence type="ECO:0000313" key="10">
    <source>
        <dbReference type="EMBL" id="MEK9500095.1"/>
    </source>
</evidence>
<dbReference type="PANTHER" id="PTHR23355:SF9">
    <property type="entry name" value="DIS3-LIKE EXONUCLEASE 2"/>
    <property type="match status" value="1"/>
</dbReference>
<comment type="function">
    <text evidence="8">3'-5' exoribonuclease that releases 5'-nucleoside monophosphates and is involved in maturation of structured RNAs.</text>
</comment>
<gene>
    <name evidence="8 10" type="primary">rnr</name>
    <name evidence="10" type="ORF">WI372_03820</name>
</gene>
<keyword evidence="5 8" id="KW-0378">Hydrolase</keyword>
<dbReference type="Gene3D" id="2.40.50.140">
    <property type="entry name" value="Nucleic acid-binding proteins"/>
    <property type="match status" value="2"/>
</dbReference>
<dbReference type="InterPro" id="IPR011129">
    <property type="entry name" value="CSD"/>
</dbReference>
<keyword evidence="11" id="KW-1185">Reference proteome</keyword>
<dbReference type="EMBL" id="JBBHLI010000002">
    <property type="protein sequence ID" value="MEK9500095.1"/>
    <property type="molecule type" value="Genomic_DNA"/>
</dbReference>
<dbReference type="PROSITE" id="PS50126">
    <property type="entry name" value="S1"/>
    <property type="match status" value="1"/>
</dbReference>
<dbReference type="SUPFAM" id="SSF50249">
    <property type="entry name" value="Nucleic acid-binding proteins"/>
    <property type="match status" value="4"/>
</dbReference>
<dbReference type="Proteomes" id="UP001484239">
    <property type="component" value="Unassembled WGS sequence"/>
</dbReference>
<comment type="subcellular location">
    <subcellularLocation>
        <location evidence="2 8">Cytoplasm</location>
    </subcellularLocation>
</comment>
<comment type="catalytic activity">
    <reaction evidence="1 8">
        <text>Exonucleolytic cleavage in the 3'- to 5'-direction to yield nucleoside 5'-phosphates.</text>
        <dbReference type="EC" id="3.1.13.1"/>
    </reaction>
</comment>
<dbReference type="Pfam" id="PF08206">
    <property type="entry name" value="OB_RNB"/>
    <property type="match status" value="1"/>
</dbReference>
<dbReference type="InterPro" id="IPR011805">
    <property type="entry name" value="RNase_R"/>
</dbReference>
<keyword evidence="4 8" id="KW-0540">Nuclease</keyword>
<protein>
    <recommendedName>
        <fullName evidence="8">Ribonuclease R</fullName>
        <shortName evidence="8">RNase R</shortName>
        <ecNumber evidence="8">3.1.13.1</ecNumber>
    </recommendedName>
</protein>
<comment type="similarity">
    <text evidence="8">Belongs to the RNR ribonuclease family. RNase R subfamily.</text>
</comment>
<dbReference type="SMART" id="SM00316">
    <property type="entry name" value="S1"/>
    <property type="match status" value="1"/>
</dbReference>
<dbReference type="Pfam" id="PF00773">
    <property type="entry name" value="RNB"/>
    <property type="match status" value="1"/>
</dbReference>
<evidence type="ECO:0000259" key="9">
    <source>
        <dbReference type="PROSITE" id="PS50126"/>
    </source>
</evidence>
<keyword evidence="7 8" id="KW-0694">RNA-binding</keyword>
<evidence type="ECO:0000256" key="1">
    <source>
        <dbReference type="ARBA" id="ARBA00001849"/>
    </source>
</evidence>
<keyword evidence="3 8" id="KW-0963">Cytoplasm</keyword>
<dbReference type="EC" id="3.1.13.1" evidence="8"/>
<dbReference type="NCBIfam" id="TIGR00358">
    <property type="entry name" value="3_prime_RNase"/>
    <property type="match status" value="1"/>
</dbReference>
<dbReference type="SMART" id="SM00357">
    <property type="entry name" value="CSP"/>
    <property type="match status" value="1"/>
</dbReference>
<dbReference type="RefSeq" id="WP_405275588.1">
    <property type="nucleotide sequence ID" value="NZ_JBBHLI010000002.1"/>
</dbReference>
<reference evidence="10 11" key="1">
    <citation type="submission" date="2024-02" db="EMBL/GenBank/DDBJ databases">
        <title>A novel Gemmatimonadota bacterium.</title>
        <authorList>
            <person name="Du Z.-J."/>
            <person name="Ye Y.-Q."/>
        </authorList>
    </citation>
    <scope>NUCLEOTIDE SEQUENCE [LARGE SCALE GENOMIC DNA]</scope>
    <source>
        <strain evidence="10 11">DH-20</strain>
    </source>
</reference>
<evidence type="ECO:0000256" key="2">
    <source>
        <dbReference type="ARBA" id="ARBA00004496"/>
    </source>
</evidence>